<evidence type="ECO:0000256" key="3">
    <source>
        <dbReference type="SAM" id="MobiDB-lite"/>
    </source>
</evidence>
<dbReference type="InterPro" id="IPR002848">
    <property type="entry name" value="Translin_fam"/>
</dbReference>
<dbReference type="InterPro" id="IPR036081">
    <property type="entry name" value="Translin_sf"/>
</dbReference>
<dbReference type="NCBIfam" id="NF011157">
    <property type="entry name" value="PRK14562.1-2"/>
    <property type="match status" value="1"/>
</dbReference>
<reference key="2">
    <citation type="submission" date="2011-03" db="EMBL/GenBank/DDBJ databases">
        <title>Complete genome sequence of the thermoacidophilic crenarchaeon Thermoproteus uzoniensis 768-20.</title>
        <authorList>
            <person name="Mardanov A.V."/>
            <person name="Gumerov V.M."/>
            <person name="Beletsky A.V."/>
            <person name="Prokofeva M.I."/>
            <person name="Bonch-Osmolovskaya E.A."/>
            <person name="Ravin N.V."/>
            <person name="Skryabin K.G."/>
        </authorList>
    </citation>
    <scope>NUCLEOTIDE SEQUENCE</scope>
    <source>
        <strain>768-20</strain>
    </source>
</reference>
<keyword evidence="2" id="KW-0175">Coiled coil</keyword>
<dbReference type="RefSeq" id="WP_013680161.1">
    <property type="nucleotide sequence ID" value="NC_015315.1"/>
</dbReference>
<dbReference type="SUPFAM" id="SSF74784">
    <property type="entry name" value="Translin"/>
    <property type="match status" value="1"/>
</dbReference>
<dbReference type="OrthoDB" id="26985at2157"/>
<dbReference type="CDD" id="cd14820">
    <property type="entry name" value="TRAX"/>
    <property type="match status" value="1"/>
</dbReference>
<dbReference type="EMBL" id="CP002590">
    <property type="protein sequence ID" value="AEA12825.1"/>
    <property type="molecule type" value="Genomic_DNA"/>
</dbReference>
<dbReference type="STRING" id="999630.TUZN_1349"/>
<dbReference type="GeneID" id="10360876"/>
<evidence type="ECO:0000313" key="4">
    <source>
        <dbReference type="EMBL" id="AEA12825.1"/>
    </source>
</evidence>
<accession>F2L189</accession>
<protein>
    <submittedName>
        <fullName evidence="4">Translin</fullName>
    </submittedName>
</protein>
<organism evidence="4 5">
    <name type="scientific">Thermoproteus uzoniensis (strain 768-20)</name>
    <dbReference type="NCBI Taxonomy" id="999630"/>
    <lineage>
        <taxon>Archaea</taxon>
        <taxon>Thermoproteota</taxon>
        <taxon>Thermoprotei</taxon>
        <taxon>Thermoproteales</taxon>
        <taxon>Thermoproteaceae</taxon>
        <taxon>Thermoproteus</taxon>
    </lineage>
</organism>
<sequence>MLDVEKLYNELREYEEVRERVIQTSIRVTRLSKSVIYSLIRGDVEAAERHLKEMSAAAAELRDLISRYPMFYNNGAQGLQEYVEAYSLWVFLKEGRLPSREEVGVDVMTYLMGVADVAGELGRKANEELVRRDLKAAESLRAAVERLYLDMLGLEPRDFELRKKVDYISNQANWIAEKLFYASTCRQLYEVRQGNSEGAGAGRGDRGGGETSRVNP</sequence>
<gene>
    <name evidence="4" type="ordered locus">TUZN_1349</name>
</gene>
<feature type="region of interest" description="Disordered" evidence="3">
    <location>
        <begin position="196"/>
        <end position="216"/>
    </location>
</feature>
<dbReference type="KEGG" id="tuz:TUZN_1349"/>
<evidence type="ECO:0000256" key="2">
    <source>
        <dbReference type="SAM" id="Coils"/>
    </source>
</evidence>
<dbReference type="eggNOG" id="arCOG04318">
    <property type="taxonomic scope" value="Archaea"/>
</dbReference>
<dbReference type="GO" id="GO:0043565">
    <property type="term" value="F:sequence-specific DNA binding"/>
    <property type="evidence" value="ECO:0007669"/>
    <property type="project" value="InterPro"/>
</dbReference>
<dbReference type="PANTHER" id="PTHR10741">
    <property type="entry name" value="TRANSLIN AND TRANSLIN ASSOCIATED PROTEIN X"/>
    <property type="match status" value="1"/>
</dbReference>
<dbReference type="Gene3D" id="1.20.58.2140">
    <property type="match status" value="1"/>
</dbReference>
<dbReference type="GO" id="GO:0046872">
    <property type="term" value="F:metal ion binding"/>
    <property type="evidence" value="ECO:0007669"/>
    <property type="project" value="UniProtKB-KW"/>
</dbReference>
<keyword evidence="1" id="KW-0460">Magnesium</keyword>
<proteinExistence type="predicted"/>
<dbReference type="Proteomes" id="UP000008138">
    <property type="component" value="Chromosome"/>
</dbReference>
<dbReference type="AlphaFoldDB" id="F2L189"/>
<dbReference type="HOGENOM" id="CLU_099315_0_0_2"/>
<keyword evidence="1" id="KW-0479">Metal-binding</keyword>
<dbReference type="Pfam" id="PF01997">
    <property type="entry name" value="Translin"/>
    <property type="match status" value="1"/>
</dbReference>
<evidence type="ECO:0000256" key="1">
    <source>
        <dbReference type="PIRSR" id="PIRSR602848-1"/>
    </source>
</evidence>
<reference evidence="4 5" key="1">
    <citation type="journal article" date="2011" name="J. Bacteriol.">
        <title>Complete genome sequence of the thermoacidophilic crenarchaeon Thermoproteus uzoniensis 768-20.</title>
        <authorList>
            <person name="Mardanov A.V."/>
            <person name="Gumerov V.M."/>
            <person name="Beletsky A.V."/>
            <person name="Prokofeva M.I."/>
            <person name="Bonch-Osmolovskaya E.A."/>
            <person name="Ravin N.V."/>
            <person name="Skryabin K.G."/>
        </authorList>
    </citation>
    <scope>NUCLEOTIDE SEQUENCE [LARGE SCALE GENOMIC DNA]</scope>
    <source>
        <strain evidence="4 5">768-20</strain>
    </source>
</reference>
<evidence type="ECO:0000313" key="5">
    <source>
        <dbReference type="Proteomes" id="UP000008138"/>
    </source>
</evidence>
<feature type="binding site" evidence="1">
    <location>
        <position position="84"/>
    </location>
    <ligand>
        <name>Mg(2+)</name>
        <dbReference type="ChEBI" id="CHEBI:18420"/>
    </ligand>
</feature>
<name>F2L189_THEU7</name>
<keyword evidence="5" id="KW-1185">Reference proteome</keyword>
<feature type="coiled-coil region" evidence="2">
    <location>
        <begin position="4"/>
        <end position="67"/>
    </location>
</feature>